<dbReference type="EMBL" id="JBDNCH010000004">
    <property type="protein sequence ID" value="MEN9063063.1"/>
    <property type="molecule type" value="Genomic_DNA"/>
</dbReference>
<organism evidence="2 3">
    <name type="scientific">Ponticoccus litoralis</name>
    <dbReference type="NCBI Taxonomy" id="422297"/>
    <lineage>
        <taxon>Bacteria</taxon>
        <taxon>Pseudomonadati</taxon>
        <taxon>Pseudomonadota</taxon>
        <taxon>Alphaproteobacteria</taxon>
        <taxon>Rhodobacterales</taxon>
        <taxon>Roseobacteraceae</taxon>
        <taxon>Ponticoccus</taxon>
    </lineage>
</organism>
<keyword evidence="3" id="KW-1185">Reference proteome</keyword>
<comment type="caution">
    <text evidence="2">The sequence shown here is derived from an EMBL/GenBank/DDBJ whole genome shotgun (WGS) entry which is preliminary data.</text>
</comment>
<dbReference type="GO" id="GO:0004534">
    <property type="term" value="F:5'-3' RNA exonuclease activity"/>
    <property type="evidence" value="ECO:0007669"/>
    <property type="project" value="TreeGrafter"/>
</dbReference>
<proteinExistence type="predicted"/>
<dbReference type="PANTHER" id="PTHR42924">
    <property type="entry name" value="EXONUCLEASE"/>
    <property type="match status" value="1"/>
</dbReference>
<feature type="domain" description="Polymerase/histidinol phosphatase N-terminal" evidence="1">
    <location>
        <begin position="14"/>
        <end position="81"/>
    </location>
</feature>
<dbReference type="GO" id="GO:0035312">
    <property type="term" value="F:5'-3' DNA exonuclease activity"/>
    <property type="evidence" value="ECO:0007669"/>
    <property type="project" value="TreeGrafter"/>
</dbReference>
<evidence type="ECO:0000313" key="2">
    <source>
        <dbReference type="EMBL" id="MEN9063063.1"/>
    </source>
</evidence>
<accession>A0AAW9SVN9</accession>
<evidence type="ECO:0000313" key="3">
    <source>
        <dbReference type="Proteomes" id="UP001428774"/>
    </source>
</evidence>
<dbReference type="PANTHER" id="PTHR42924:SF3">
    <property type="entry name" value="POLYMERASE_HISTIDINOL PHOSPHATASE N-TERMINAL DOMAIN-CONTAINING PROTEIN"/>
    <property type="match status" value="1"/>
</dbReference>
<dbReference type="AlphaFoldDB" id="A0AAW9SVN9"/>
<name>A0AAW9SVN9_9RHOB</name>
<dbReference type="InterPro" id="IPR003141">
    <property type="entry name" value="Pol/His_phosphatase_N"/>
</dbReference>
<protein>
    <submittedName>
        <fullName evidence="2">CehA/McbA family metallohydrolase</fullName>
    </submittedName>
</protein>
<reference evidence="2 3" key="1">
    <citation type="submission" date="2024-05" db="EMBL/GenBank/DDBJ databases">
        <title>Genome sequence of Ponticoccus litoralis KCCM 90028.</title>
        <authorList>
            <person name="Kim J.M."/>
            <person name="Lee J.K."/>
            <person name="Choi B.J."/>
            <person name="Bayburt H."/>
            <person name="Baek J.H."/>
            <person name="Jeon C.O."/>
        </authorList>
    </citation>
    <scope>NUCLEOTIDE SEQUENCE [LARGE SCALE GENOMIC DNA]</scope>
    <source>
        <strain evidence="2 3">KCCM 90028</strain>
    </source>
</reference>
<dbReference type="InterPro" id="IPR004013">
    <property type="entry name" value="PHP_dom"/>
</dbReference>
<dbReference type="Pfam" id="PF02811">
    <property type="entry name" value="PHP"/>
    <property type="match status" value="1"/>
</dbReference>
<dbReference type="InterPro" id="IPR052018">
    <property type="entry name" value="PHP_domain"/>
</dbReference>
<evidence type="ECO:0000259" key="1">
    <source>
        <dbReference type="SMART" id="SM00481"/>
    </source>
</evidence>
<dbReference type="SMART" id="SM00481">
    <property type="entry name" value="POLIIIAc"/>
    <property type="match status" value="1"/>
</dbReference>
<dbReference type="SUPFAM" id="SSF89550">
    <property type="entry name" value="PHP domain-like"/>
    <property type="match status" value="1"/>
</dbReference>
<dbReference type="RefSeq" id="WP_347168171.1">
    <property type="nucleotide sequence ID" value="NZ_JBDNCH010000004.1"/>
</dbReference>
<dbReference type="InterPro" id="IPR016195">
    <property type="entry name" value="Pol/histidinol_Pase-like"/>
</dbReference>
<dbReference type="NCBIfam" id="NF038032">
    <property type="entry name" value="CehA_McbA_metalo"/>
    <property type="match status" value="1"/>
</dbReference>
<dbReference type="Proteomes" id="UP001428774">
    <property type="component" value="Unassembled WGS sequence"/>
</dbReference>
<gene>
    <name evidence="2" type="ORF">ABFB10_20860</name>
</gene>
<sequence>MLAAFEAQGRFFKGNIHGHSNRSDGALSPEEVCRRYKGAGYDFIALTDHFLPAYDFPITDTRALRTDGFTTILGAEVHAPATELGEIWHILAVGLPIDFAQTGENETGVELARRCVEAGAFVAIAHPQWYQLSLADGMNLDCAHAIEMYNHTSLVNADRGDGAELCDALLNEGKRLGCIAVDDSHWKTDDAFGGWVMVKAEENSDTALLAALKAGRYYATQGPEIMHIERDGDEIVIECSPATSIILLGKASANVGVRGDGLTAARLPLARFSGGWCRLVVVDKDGKRAWSNPLWP</sequence>
<dbReference type="Gene3D" id="3.20.20.140">
    <property type="entry name" value="Metal-dependent hydrolases"/>
    <property type="match status" value="1"/>
</dbReference>